<dbReference type="GO" id="GO:0017056">
    <property type="term" value="F:structural constituent of nuclear pore"/>
    <property type="evidence" value="ECO:0007669"/>
    <property type="project" value="TreeGrafter"/>
</dbReference>
<feature type="compositionally biased region" description="Low complexity" evidence="9">
    <location>
        <begin position="13"/>
        <end position="67"/>
    </location>
</feature>
<evidence type="ECO:0000313" key="11">
    <source>
        <dbReference type="EMBL" id="ORY92553.1"/>
    </source>
</evidence>
<evidence type="ECO:0000256" key="8">
    <source>
        <dbReference type="PROSITE-ProRule" id="PRU00804"/>
    </source>
</evidence>
<dbReference type="Gene3D" id="3.30.70.330">
    <property type="match status" value="1"/>
</dbReference>
<dbReference type="PANTHER" id="PTHR21527">
    <property type="entry name" value="NUCLEOPORIN NUP35"/>
    <property type="match status" value="1"/>
</dbReference>
<evidence type="ECO:0000256" key="9">
    <source>
        <dbReference type="SAM" id="MobiDB-lite"/>
    </source>
</evidence>
<feature type="compositionally biased region" description="Low complexity" evidence="9">
    <location>
        <begin position="357"/>
        <end position="375"/>
    </location>
</feature>
<dbReference type="PANTHER" id="PTHR21527:SF6">
    <property type="entry name" value="NUCLEOPORIN NUP35"/>
    <property type="match status" value="1"/>
</dbReference>
<keyword evidence="12" id="KW-1185">Reference proteome</keyword>
<feature type="compositionally biased region" description="Low complexity" evidence="9">
    <location>
        <begin position="74"/>
        <end position="105"/>
    </location>
</feature>
<evidence type="ECO:0000256" key="1">
    <source>
        <dbReference type="ARBA" id="ARBA00004567"/>
    </source>
</evidence>
<evidence type="ECO:0000256" key="3">
    <source>
        <dbReference type="ARBA" id="ARBA00022816"/>
    </source>
</evidence>
<feature type="compositionally biased region" description="Gly residues" evidence="9">
    <location>
        <begin position="106"/>
        <end position="115"/>
    </location>
</feature>
<evidence type="ECO:0000256" key="6">
    <source>
        <dbReference type="ARBA" id="ARBA00023132"/>
    </source>
</evidence>
<dbReference type="EMBL" id="MCGR01000001">
    <property type="protein sequence ID" value="ORY92553.1"/>
    <property type="molecule type" value="Genomic_DNA"/>
</dbReference>
<evidence type="ECO:0000256" key="2">
    <source>
        <dbReference type="ARBA" id="ARBA00022448"/>
    </source>
</evidence>
<comment type="subcellular location">
    <subcellularLocation>
        <location evidence="1">Nucleus</location>
        <location evidence="1">Nuclear pore complex</location>
    </subcellularLocation>
</comment>
<feature type="region of interest" description="Disordered" evidence="9">
    <location>
        <begin position="1"/>
        <end position="255"/>
    </location>
</feature>
<keyword evidence="7 8" id="KW-0539">Nucleus</keyword>
<dbReference type="GO" id="GO:0044613">
    <property type="term" value="C:nuclear pore central transport channel"/>
    <property type="evidence" value="ECO:0007669"/>
    <property type="project" value="TreeGrafter"/>
</dbReference>
<sequence length="458" mass="46916">MFSSQGASSPFRSSGQPQFAPQQSQQKQAQPQPFAQQPSSYGHSSPFGASSSSSAQQQQQSGLNGQSMYGTPQFGASNSWGGAGGSNSPSAFGQFGGQQQQQQQFGRGGQSGGTPGFSDKPRQTYLPGFLSSGNVGQAEATPPQNTGDDARTWDSPARRTSISGSPATRFGGQSLFGARDGTPSRSPKATGFGRDSLRATGGPSYRSTEMEEDAPPISSLGEFDGNDSMGSLYPDLNSHALSTSPSDSKHASTASAPAPGGYPVYIFGFPSSAVDFVVEHFAQFGEILSTTPSTEGGNWVTVAYAQPWSATRAARKNGEVLGGVLMVGVKVLDEDALRRAMVAAEGGDPSSSKVEGTSTPALRTTPLPSSTPATALGKPIPVLGPGSAFKAAAPTPPRRGFFGVGGTPGGTGGDAGAVTKSDPHASLFAEKSRQAVLQQQGQGQKGMLGKVSDAIFGW</sequence>
<feature type="compositionally biased region" description="Polar residues" evidence="9">
    <location>
        <begin position="1"/>
        <end position="12"/>
    </location>
</feature>
<dbReference type="PROSITE" id="PS51472">
    <property type="entry name" value="RRM_NUP35"/>
    <property type="match status" value="1"/>
</dbReference>
<accession>A0A1Y2G3N3</accession>
<dbReference type="GO" id="GO:0005543">
    <property type="term" value="F:phospholipid binding"/>
    <property type="evidence" value="ECO:0007669"/>
    <property type="project" value="TreeGrafter"/>
</dbReference>
<evidence type="ECO:0000256" key="4">
    <source>
        <dbReference type="ARBA" id="ARBA00022927"/>
    </source>
</evidence>
<keyword evidence="4" id="KW-0653">Protein transport</keyword>
<dbReference type="OrthoDB" id="3365060at2759"/>
<feature type="compositionally biased region" description="Polar residues" evidence="9">
    <location>
        <begin position="239"/>
        <end position="255"/>
    </location>
</feature>
<proteinExistence type="predicted"/>
<reference evidence="11 12" key="1">
    <citation type="submission" date="2016-07" db="EMBL/GenBank/DDBJ databases">
        <title>Pervasive Adenine N6-methylation of Active Genes in Fungi.</title>
        <authorList>
            <consortium name="DOE Joint Genome Institute"/>
            <person name="Mondo S.J."/>
            <person name="Dannebaum R.O."/>
            <person name="Kuo R.C."/>
            <person name="Labutti K."/>
            <person name="Haridas S."/>
            <person name="Kuo A."/>
            <person name="Salamov A."/>
            <person name="Ahrendt S.R."/>
            <person name="Lipzen A."/>
            <person name="Sullivan W."/>
            <person name="Andreopoulos W.B."/>
            <person name="Clum A."/>
            <person name="Lindquist E."/>
            <person name="Daum C."/>
            <person name="Ramamoorthy G.K."/>
            <person name="Gryganskyi A."/>
            <person name="Culley D."/>
            <person name="Magnuson J.K."/>
            <person name="James T.Y."/>
            <person name="O'Malley M.A."/>
            <person name="Stajich J.E."/>
            <person name="Spatafora J.W."/>
            <person name="Visel A."/>
            <person name="Grigoriev I.V."/>
        </authorList>
    </citation>
    <scope>NUCLEOTIDE SEQUENCE [LARGE SCALE GENOMIC DNA]</scope>
    <source>
        <strain evidence="11 12">62-1032</strain>
    </source>
</reference>
<gene>
    <name evidence="11" type="ORF">BCR35DRAFT_298011</name>
</gene>
<dbReference type="FunCoup" id="A0A1Y2G3N3">
    <property type="interactions" value="22"/>
</dbReference>
<organism evidence="11 12">
    <name type="scientific">Leucosporidium creatinivorum</name>
    <dbReference type="NCBI Taxonomy" id="106004"/>
    <lineage>
        <taxon>Eukaryota</taxon>
        <taxon>Fungi</taxon>
        <taxon>Dikarya</taxon>
        <taxon>Basidiomycota</taxon>
        <taxon>Pucciniomycotina</taxon>
        <taxon>Microbotryomycetes</taxon>
        <taxon>Leucosporidiales</taxon>
        <taxon>Leucosporidium</taxon>
    </lineage>
</organism>
<keyword evidence="3 8" id="KW-0509">mRNA transport</keyword>
<protein>
    <submittedName>
        <fullName evidence="11">Nup53/35/40-type RNA recognition motif-domain-containing protein</fullName>
    </submittedName>
</protein>
<dbReference type="Proteomes" id="UP000193467">
    <property type="component" value="Unassembled WGS sequence"/>
</dbReference>
<dbReference type="GO" id="GO:0006999">
    <property type="term" value="P:nuclear pore organization"/>
    <property type="evidence" value="ECO:0007669"/>
    <property type="project" value="TreeGrafter"/>
</dbReference>
<dbReference type="GO" id="GO:0051028">
    <property type="term" value="P:mRNA transport"/>
    <property type="evidence" value="ECO:0007669"/>
    <property type="project" value="UniProtKB-UniRule"/>
</dbReference>
<evidence type="ECO:0000256" key="7">
    <source>
        <dbReference type="ARBA" id="ARBA00023242"/>
    </source>
</evidence>
<evidence type="ECO:0000313" key="12">
    <source>
        <dbReference type="Proteomes" id="UP000193467"/>
    </source>
</evidence>
<dbReference type="GO" id="GO:0003676">
    <property type="term" value="F:nucleic acid binding"/>
    <property type="evidence" value="ECO:0007669"/>
    <property type="project" value="InterPro"/>
</dbReference>
<feature type="domain" description="RRM Nup35-type" evidence="10">
    <location>
        <begin position="258"/>
        <end position="339"/>
    </location>
</feature>
<dbReference type="GO" id="GO:0044615">
    <property type="term" value="C:nuclear pore nuclear basket"/>
    <property type="evidence" value="ECO:0007669"/>
    <property type="project" value="TreeGrafter"/>
</dbReference>
<dbReference type="STRING" id="106004.A0A1Y2G3N3"/>
<keyword evidence="2 8" id="KW-0813">Transport</keyword>
<dbReference type="InterPro" id="IPR035979">
    <property type="entry name" value="RBD_domain_sf"/>
</dbReference>
<evidence type="ECO:0000256" key="5">
    <source>
        <dbReference type="ARBA" id="ARBA00023010"/>
    </source>
</evidence>
<dbReference type="SUPFAM" id="SSF54928">
    <property type="entry name" value="RNA-binding domain, RBD"/>
    <property type="match status" value="1"/>
</dbReference>
<keyword evidence="6 8" id="KW-0906">Nuclear pore complex</keyword>
<dbReference type="InParanoid" id="A0A1Y2G3N3"/>
<feature type="region of interest" description="Disordered" evidence="9">
    <location>
        <begin position="343"/>
        <end position="375"/>
    </location>
</feature>
<evidence type="ECO:0000259" key="10">
    <source>
        <dbReference type="PROSITE" id="PS51472"/>
    </source>
</evidence>
<keyword evidence="5" id="KW-0811">Translocation</keyword>
<name>A0A1Y2G3N3_9BASI</name>
<dbReference type="InterPro" id="IPR007846">
    <property type="entry name" value="RRM_NUP35_dom"/>
</dbReference>
<dbReference type="InterPro" id="IPR012677">
    <property type="entry name" value="Nucleotide-bd_a/b_plait_sf"/>
</dbReference>
<dbReference type="Pfam" id="PF05172">
    <property type="entry name" value="RRM_Nup35"/>
    <property type="match status" value="1"/>
</dbReference>
<dbReference type="GO" id="GO:0006607">
    <property type="term" value="P:NLS-bearing protein import into nucleus"/>
    <property type="evidence" value="ECO:0007669"/>
    <property type="project" value="TreeGrafter"/>
</dbReference>
<dbReference type="AlphaFoldDB" id="A0A1Y2G3N3"/>
<comment type="caution">
    <text evidence="11">The sequence shown here is derived from an EMBL/GenBank/DDBJ whole genome shotgun (WGS) entry which is preliminary data.</text>
</comment>